<keyword evidence="3" id="KW-1185">Reference proteome</keyword>
<dbReference type="RefSeq" id="WP_073138027.1">
    <property type="nucleotide sequence ID" value="NZ_FQWQ01000003.1"/>
</dbReference>
<dbReference type="OrthoDB" id="772949at2"/>
<gene>
    <name evidence="2" type="ORF">SAMN04488109_4275</name>
</gene>
<keyword evidence="1" id="KW-0812">Transmembrane</keyword>
<accession>A0A1M5TTY1</accession>
<organism evidence="2 3">
    <name type="scientific">Chryseolinea serpens</name>
    <dbReference type="NCBI Taxonomy" id="947013"/>
    <lineage>
        <taxon>Bacteria</taxon>
        <taxon>Pseudomonadati</taxon>
        <taxon>Bacteroidota</taxon>
        <taxon>Cytophagia</taxon>
        <taxon>Cytophagales</taxon>
        <taxon>Fulvivirgaceae</taxon>
        <taxon>Chryseolinea</taxon>
    </lineage>
</organism>
<evidence type="ECO:0000313" key="3">
    <source>
        <dbReference type="Proteomes" id="UP000184212"/>
    </source>
</evidence>
<dbReference type="AlphaFoldDB" id="A0A1M5TTY1"/>
<name>A0A1M5TTY1_9BACT</name>
<feature type="transmembrane region" description="Helical" evidence="1">
    <location>
        <begin position="12"/>
        <end position="29"/>
    </location>
</feature>
<dbReference type="EMBL" id="FQWQ01000003">
    <property type="protein sequence ID" value="SHH54247.1"/>
    <property type="molecule type" value="Genomic_DNA"/>
</dbReference>
<reference evidence="2 3" key="1">
    <citation type="submission" date="2016-11" db="EMBL/GenBank/DDBJ databases">
        <authorList>
            <person name="Jaros S."/>
            <person name="Januszkiewicz K."/>
            <person name="Wedrychowicz H."/>
        </authorList>
    </citation>
    <scope>NUCLEOTIDE SEQUENCE [LARGE SCALE GENOMIC DNA]</scope>
    <source>
        <strain evidence="2 3">DSM 24574</strain>
    </source>
</reference>
<sequence length="72" mass="8570">MKKQPKRWKISVLTWIAIYPTLTLLFGLFGDIFNRIEPMPLRTLVITLIVVPFMVFLLMPFLFKKLSKWLES</sequence>
<evidence type="ECO:0000256" key="1">
    <source>
        <dbReference type="SAM" id="Phobius"/>
    </source>
</evidence>
<proteinExistence type="predicted"/>
<feature type="transmembrane region" description="Helical" evidence="1">
    <location>
        <begin position="41"/>
        <end position="63"/>
    </location>
</feature>
<dbReference type="STRING" id="947013.SAMN04488109_4275"/>
<protein>
    <submittedName>
        <fullName evidence="2">Uncharacterized protein</fullName>
    </submittedName>
</protein>
<evidence type="ECO:0000313" key="2">
    <source>
        <dbReference type="EMBL" id="SHH54247.1"/>
    </source>
</evidence>
<dbReference type="Proteomes" id="UP000184212">
    <property type="component" value="Unassembled WGS sequence"/>
</dbReference>
<keyword evidence="1" id="KW-1133">Transmembrane helix</keyword>
<keyword evidence="1" id="KW-0472">Membrane</keyword>